<dbReference type="InterPro" id="IPR006076">
    <property type="entry name" value="FAD-dep_OxRdtase"/>
</dbReference>
<feature type="region of interest" description="Disordered" evidence="6">
    <location>
        <begin position="470"/>
        <end position="491"/>
    </location>
</feature>
<evidence type="ECO:0000313" key="9">
    <source>
        <dbReference type="Proteomes" id="UP000550714"/>
    </source>
</evidence>
<keyword evidence="1" id="KW-0001">2Fe-2S</keyword>
<dbReference type="RefSeq" id="WP_183657007.1">
    <property type="nucleotide sequence ID" value="NZ_JACHWU010000004.1"/>
</dbReference>
<dbReference type="GO" id="GO:0004497">
    <property type="term" value="F:monooxygenase activity"/>
    <property type="evidence" value="ECO:0007669"/>
    <property type="project" value="UniProtKB-ARBA"/>
</dbReference>
<dbReference type="InterPro" id="IPR005805">
    <property type="entry name" value="Rieske_Fe-S_prot_C"/>
</dbReference>
<evidence type="ECO:0000313" key="8">
    <source>
        <dbReference type="EMBL" id="MBB3052570.1"/>
    </source>
</evidence>
<dbReference type="InterPro" id="IPR036922">
    <property type="entry name" value="Rieske_2Fe-2S_sf"/>
</dbReference>
<accession>A0A839S6E2</accession>
<comment type="caution">
    <text evidence="8">The sequence shown here is derived from an EMBL/GenBank/DDBJ whole genome shotgun (WGS) entry which is preliminary data.</text>
</comment>
<evidence type="ECO:0000256" key="4">
    <source>
        <dbReference type="ARBA" id="ARBA00023014"/>
    </source>
</evidence>
<dbReference type="GO" id="GO:0005737">
    <property type="term" value="C:cytoplasm"/>
    <property type="evidence" value="ECO:0007669"/>
    <property type="project" value="TreeGrafter"/>
</dbReference>
<dbReference type="Pfam" id="PF01266">
    <property type="entry name" value="DAO"/>
    <property type="match status" value="1"/>
</dbReference>
<reference evidence="8 9" key="1">
    <citation type="submission" date="2020-08" db="EMBL/GenBank/DDBJ databases">
        <title>Genomic Encyclopedia of Type Strains, Phase III (KMG-III): the genomes of soil and plant-associated and newly described type strains.</title>
        <authorList>
            <person name="Whitman W."/>
        </authorList>
    </citation>
    <scope>NUCLEOTIDE SEQUENCE [LARGE SCALE GENOMIC DNA]</scope>
    <source>
        <strain evidence="8 9">CECT 8577</strain>
    </source>
</reference>
<proteinExistence type="predicted"/>
<evidence type="ECO:0000259" key="7">
    <source>
        <dbReference type="PROSITE" id="PS51296"/>
    </source>
</evidence>
<keyword evidence="4" id="KW-0411">Iron-sulfur</keyword>
<dbReference type="SUPFAM" id="SSF51905">
    <property type="entry name" value="FAD/NAD(P)-binding domain"/>
    <property type="match status" value="1"/>
</dbReference>
<dbReference type="InterPro" id="IPR036188">
    <property type="entry name" value="FAD/NAD-bd_sf"/>
</dbReference>
<evidence type="ECO:0000256" key="1">
    <source>
        <dbReference type="ARBA" id="ARBA00022714"/>
    </source>
</evidence>
<keyword evidence="5" id="KW-1015">Disulfide bond</keyword>
<dbReference type="GO" id="GO:0051537">
    <property type="term" value="F:2 iron, 2 sulfur cluster binding"/>
    <property type="evidence" value="ECO:0007669"/>
    <property type="project" value="UniProtKB-KW"/>
</dbReference>
<feature type="region of interest" description="Disordered" evidence="6">
    <location>
        <begin position="1"/>
        <end position="21"/>
    </location>
</feature>
<dbReference type="Gene3D" id="3.50.50.60">
    <property type="entry name" value="FAD/NAD(P)-binding domain"/>
    <property type="match status" value="1"/>
</dbReference>
<feature type="compositionally biased region" description="Basic and acidic residues" evidence="6">
    <location>
        <begin position="1"/>
        <end position="12"/>
    </location>
</feature>
<feature type="domain" description="Rieske" evidence="7">
    <location>
        <begin position="422"/>
        <end position="477"/>
    </location>
</feature>
<dbReference type="PANTHER" id="PTHR13847:SF274">
    <property type="entry name" value="RIESKE 2FE-2S IRON-SULFUR PROTEIN YHFW-RELATED"/>
    <property type="match status" value="1"/>
</dbReference>
<dbReference type="Pfam" id="PF00355">
    <property type="entry name" value="Rieske"/>
    <property type="match status" value="1"/>
</dbReference>
<dbReference type="Gene3D" id="2.102.10.10">
    <property type="entry name" value="Rieske [2Fe-2S] iron-sulphur domain"/>
    <property type="match status" value="1"/>
</dbReference>
<keyword evidence="9" id="KW-1185">Reference proteome</keyword>
<dbReference type="SUPFAM" id="SSF50022">
    <property type="entry name" value="ISP domain"/>
    <property type="match status" value="1"/>
</dbReference>
<dbReference type="Proteomes" id="UP000550714">
    <property type="component" value="Unassembled WGS sequence"/>
</dbReference>
<name>A0A839S6E2_9PSEU</name>
<sequence>MTSLWLRDHRPEPASAPRPGEKYDHVVVGAGLTGLVTALLLARAGGSTAVLEARHPGAVATGNTTGKLSLLQGTRASGIAARHGRETLRAYVDANREGQSWLLRYCEYHGVHVDRESAVTIATERGDAGAVDAEFRACRAAGLPVRKAAPTELPFRTADAVELPDQAQLDPILLLSTLISDLREHGGELYAGTRVRDVRPRTTLGSRGPLRVRLDDDVTLEADSVVLATGTPLLDRGGFFGRLRARRSYSVAFDISEPVPRSMYLRAGDPTVSLRYAWRDRQRALLVGGFGHDVGRTGSEQDHVDALIDWATTHFPSAVPREQWSAQDYDSIDRLPYVGQLLPGDDRILLATGFAKWGLTNGTAAALAMAGRLLGGHQPWAHPLRTWRPSELTSLPSAASLNAAVSYRMASGWTRLAVRNLRRTDAKPYPVHPVCTHLGGVLEWNDAESSWDCPLHGSRFAADGRVLEGPATRPLHTTRSPEAVPHSGRSG</sequence>
<evidence type="ECO:0000256" key="2">
    <source>
        <dbReference type="ARBA" id="ARBA00022723"/>
    </source>
</evidence>
<organism evidence="8 9">
    <name type="scientific">Prauserella isguenensis</name>
    <dbReference type="NCBI Taxonomy" id="1470180"/>
    <lineage>
        <taxon>Bacteria</taxon>
        <taxon>Bacillati</taxon>
        <taxon>Actinomycetota</taxon>
        <taxon>Actinomycetes</taxon>
        <taxon>Pseudonocardiales</taxon>
        <taxon>Pseudonocardiaceae</taxon>
        <taxon>Prauserella</taxon>
    </lineage>
</organism>
<dbReference type="GO" id="GO:0016705">
    <property type="term" value="F:oxidoreductase activity, acting on paired donors, with incorporation or reduction of molecular oxygen"/>
    <property type="evidence" value="ECO:0007669"/>
    <property type="project" value="UniProtKB-ARBA"/>
</dbReference>
<protein>
    <submittedName>
        <fullName evidence="8">Glycine/D-amino acid oxidase-like deaminating enzyme/nitrite reductase/ring-hydroxylating ferredoxin subunit</fullName>
    </submittedName>
</protein>
<dbReference type="PRINTS" id="PR00162">
    <property type="entry name" value="RIESKE"/>
</dbReference>
<evidence type="ECO:0000256" key="6">
    <source>
        <dbReference type="SAM" id="MobiDB-lite"/>
    </source>
</evidence>
<dbReference type="EMBL" id="JACHWU010000004">
    <property type="protein sequence ID" value="MBB3052570.1"/>
    <property type="molecule type" value="Genomic_DNA"/>
</dbReference>
<dbReference type="Gene3D" id="3.30.9.10">
    <property type="entry name" value="D-Amino Acid Oxidase, subunit A, domain 2"/>
    <property type="match status" value="1"/>
</dbReference>
<evidence type="ECO:0000256" key="5">
    <source>
        <dbReference type="ARBA" id="ARBA00023157"/>
    </source>
</evidence>
<dbReference type="GO" id="GO:0046872">
    <property type="term" value="F:metal ion binding"/>
    <property type="evidence" value="ECO:0007669"/>
    <property type="project" value="UniProtKB-KW"/>
</dbReference>
<dbReference type="PANTHER" id="PTHR13847">
    <property type="entry name" value="SARCOSINE DEHYDROGENASE-RELATED"/>
    <property type="match status" value="1"/>
</dbReference>
<dbReference type="GO" id="GO:0016020">
    <property type="term" value="C:membrane"/>
    <property type="evidence" value="ECO:0007669"/>
    <property type="project" value="InterPro"/>
</dbReference>
<keyword evidence="3" id="KW-0408">Iron</keyword>
<dbReference type="PROSITE" id="PS51296">
    <property type="entry name" value="RIESKE"/>
    <property type="match status" value="1"/>
</dbReference>
<evidence type="ECO:0000256" key="3">
    <source>
        <dbReference type="ARBA" id="ARBA00023004"/>
    </source>
</evidence>
<dbReference type="AlphaFoldDB" id="A0A839S6E2"/>
<gene>
    <name evidence="8" type="ORF">FHS23_003604</name>
</gene>
<keyword evidence="2" id="KW-0479">Metal-binding</keyword>
<dbReference type="InterPro" id="IPR017941">
    <property type="entry name" value="Rieske_2Fe-2S"/>
</dbReference>